<gene>
    <name evidence="1" type="ORF">DCAR_0934082</name>
</gene>
<keyword evidence="2" id="KW-1185">Reference proteome</keyword>
<evidence type="ECO:0008006" key="3">
    <source>
        <dbReference type="Google" id="ProtNLM"/>
    </source>
</evidence>
<reference evidence="1" key="1">
    <citation type="journal article" date="2016" name="Nat. Genet.">
        <title>A high-quality carrot genome assembly provides new insights into carotenoid accumulation and asterid genome evolution.</title>
        <authorList>
            <person name="Iorizzo M."/>
            <person name="Ellison S."/>
            <person name="Senalik D."/>
            <person name="Zeng P."/>
            <person name="Satapoomin P."/>
            <person name="Huang J."/>
            <person name="Bowman M."/>
            <person name="Iovene M."/>
            <person name="Sanseverino W."/>
            <person name="Cavagnaro P."/>
            <person name="Yildiz M."/>
            <person name="Macko-Podgorni A."/>
            <person name="Moranska E."/>
            <person name="Grzebelus E."/>
            <person name="Grzebelus D."/>
            <person name="Ashrafi H."/>
            <person name="Zheng Z."/>
            <person name="Cheng S."/>
            <person name="Spooner D."/>
            <person name="Van Deynze A."/>
            <person name="Simon P."/>
        </authorList>
    </citation>
    <scope>NUCLEOTIDE SEQUENCE</scope>
    <source>
        <tissue evidence="1">Leaf</tissue>
    </source>
</reference>
<reference evidence="1" key="2">
    <citation type="submission" date="2022-03" db="EMBL/GenBank/DDBJ databases">
        <title>Draft title - Genomic analysis of global carrot germplasm unveils the trajectory of domestication and the origin of high carotenoid orange carrot.</title>
        <authorList>
            <person name="Iorizzo M."/>
            <person name="Ellison S."/>
            <person name="Senalik D."/>
            <person name="Macko-Podgorni A."/>
            <person name="Grzebelus D."/>
            <person name="Bostan H."/>
            <person name="Rolling W."/>
            <person name="Curaba J."/>
            <person name="Simon P."/>
        </authorList>
    </citation>
    <scope>NUCLEOTIDE SEQUENCE</scope>
    <source>
        <tissue evidence="1">Leaf</tissue>
    </source>
</reference>
<name>A0AAF0XWD4_DAUCS</name>
<evidence type="ECO:0000313" key="2">
    <source>
        <dbReference type="Proteomes" id="UP000077755"/>
    </source>
</evidence>
<dbReference type="AlphaFoldDB" id="A0AAF0XWD4"/>
<dbReference type="EMBL" id="CP093351">
    <property type="protein sequence ID" value="WOH14562.1"/>
    <property type="molecule type" value="Genomic_DNA"/>
</dbReference>
<dbReference type="Proteomes" id="UP000077755">
    <property type="component" value="Chromosome 9"/>
</dbReference>
<protein>
    <recommendedName>
        <fullName evidence="3">DUF946 domain-containing protein</fullName>
    </recommendedName>
</protein>
<dbReference type="PANTHER" id="PTHR48152">
    <property type="entry name" value="F1C9.34 PROTEIN"/>
    <property type="match status" value="1"/>
</dbReference>
<dbReference type="InterPro" id="IPR009291">
    <property type="entry name" value="Vps62"/>
</dbReference>
<dbReference type="Pfam" id="PF06101">
    <property type="entry name" value="Vps62"/>
    <property type="match status" value="1"/>
</dbReference>
<sequence length="603" mass="66975">MHGLSSSSPAPLCFEFWYIYVLHDSISLHILINNAFFCSRVCFIRSTMGNNRQESYSRSMTTIKLPIETNFKLPAPIPTWPSGTNFASGVIDLGALQVAQITSLNKVWAVIVGGPDNNGATFYEPTSIPEGFFMLGCYAQPNNQPFYGWVLVAKDVSLPVEPPGLALPTDYTLVYESPPGSIVQSTGVGSIWLPVAPDGYSAMGYIVTGSRQKPPLDKVRVVRSVLTEDIERDNWIWGSSVFNIYGSRPVDRGSKALGISMGTFIVQADGKPMDKLACLSNLNFSYPSMPNLNQAQALIKAYSPVVYFHPDEQYFPSRVSWFFQNGALLYTRGQETSPGRIAHNGWNLPQNGSNDGAYWIDLPSDETESDNLKKGDLQDACSYLHIKPALGGTFTDIQVWLFYPFNGPSKIKIAWVTITSGQIGEHVGDWEHVTLRISNFNGELRSVYFSKHNKGDWISSPGLEFDSNNKPVVYSAFHSHASYSSAGSFIHKFAQEKMIIGAQNDTSKSGSSMDTGARYWILGADYLGGLGIVEQPWVNFAREWGPKKNSGLEDILHKLEKFVPFVLWKKLEDFLRSLTPELLGEEGPTGPKWKDFWSGDERV</sequence>
<proteinExistence type="predicted"/>
<organism evidence="1 2">
    <name type="scientific">Daucus carota subsp. sativus</name>
    <name type="common">Carrot</name>
    <dbReference type="NCBI Taxonomy" id="79200"/>
    <lineage>
        <taxon>Eukaryota</taxon>
        <taxon>Viridiplantae</taxon>
        <taxon>Streptophyta</taxon>
        <taxon>Embryophyta</taxon>
        <taxon>Tracheophyta</taxon>
        <taxon>Spermatophyta</taxon>
        <taxon>Magnoliopsida</taxon>
        <taxon>eudicotyledons</taxon>
        <taxon>Gunneridae</taxon>
        <taxon>Pentapetalae</taxon>
        <taxon>asterids</taxon>
        <taxon>campanulids</taxon>
        <taxon>Apiales</taxon>
        <taxon>Apiaceae</taxon>
        <taxon>Apioideae</taxon>
        <taxon>Scandiceae</taxon>
        <taxon>Daucinae</taxon>
        <taxon>Daucus</taxon>
        <taxon>Daucus sect. Daucus</taxon>
    </lineage>
</organism>
<evidence type="ECO:0000313" key="1">
    <source>
        <dbReference type="EMBL" id="WOH14562.1"/>
    </source>
</evidence>
<accession>A0AAF0XWD4</accession>
<dbReference type="PANTHER" id="PTHR48152:SF3">
    <property type="entry name" value="DUF946 FAMILY PROTEIN (DUF946)"/>
    <property type="match status" value="1"/>
</dbReference>